<keyword evidence="6" id="KW-1185">Reference proteome</keyword>
<dbReference type="InterPro" id="IPR012548">
    <property type="entry name" value="MATCAP"/>
</dbReference>
<comment type="cofactor">
    <cofactor evidence="1">
        <name>Zn(2+)</name>
        <dbReference type="ChEBI" id="CHEBI:29105"/>
    </cofactor>
</comment>
<dbReference type="Pfam" id="PF08014">
    <property type="entry name" value="MATCAP"/>
    <property type="match status" value="1"/>
</dbReference>
<name>A0ABX6T8V3_9SPHN</name>
<reference evidence="5 6" key="1">
    <citation type="submission" date="2020-08" db="EMBL/GenBank/DDBJ databases">
        <title>Genome sequence of Sphingomonas sediminicola KACC 15039T.</title>
        <authorList>
            <person name="Hyun D.-W."/>
            <person name="Bae J.-W."/>
        </authorList>
    </citation>
    <scope>NUCLEOTIDE SEQUENCE [LARGE SCALE GENOMIC DNA]</scope>
    <source>
        <strain evidence="5 6">KACC 15039</strain>
    </source>
</reference>
<dbReference type="PANTHER" id="PTHR31817:SF0">
    <property type="entry name" value="CHROMOSOME UNDETERMINED SCAFFOLD_67, WHOLE GENOME SHOTGUN SEQUENCE"/>
    <property type="match status" value="1"/>
</dbReference>
<keyword evidence="4" id="KW-0482">Metalloprotease</keyword>
<dbReference type="RefSeq" id="WP_187709239.1">
    <property type="nucleotide sequence ID" value="NZ_CP060782.1"/>
</dbReference>
<evidence type="ECO:0000313" key="6">
    <source>
        <dbReference type="Proteomes" id="UP000516105"/>
    </source>
</evidence>
<evidence type="ECO:0000313" key="5">
    <source>
        <dbReference type="EMBL" id="QNP46286.1"/>
    </source>
</evidence>
<gene>
    <name evidence="5" type="ORF">H9L14_03445</name>
</gene>
<protein>
    <submittedName>
        <fullName evidence="5">DUF1704 domain-containing protein</fullName>
    </submittedName>
</protein>
<evidence type="ECO:0000256" key="2">
    <source>
        <dbReference type="ARBA" id="ARBA00022670"/>
    </source>
</evidence>
<dbReference type="PANTHER" id="PTHR31817">
    <property type="match status" value="1"/>
</dbReference>
<evidence type="ECO:0000256" key="1">
    <source>
        <dbReference type="ARBA" id="ARBA00001947"/>
    </source>
</evidence>
<proteinExistence type="predicted"/>
<dbReference type="Proteomes" id="UP000516105">
    <property type="component" value="Chromosome"/>
</dbReference>
<keyword evidence="2" id="KW-0645">Protease</keyword>
<keyword evidence="3" id="KW-0378">Hydrolase</keyword>
<accession>A0ABX6T8V3</accession>
<evidence type="ECO:0000256" key="3">
    <source>
        <dbReference type="ARBA" id="ARBA00022801"/>
    </source>
</evidence>
<sequence>MGHSGSKGARVAFNTLSKAIEKIKVELRHPDVKAAHLKHSLFGELDHTDRIHLCIPQIHRAPDGTLYPQLTHDLAIALTDAILRSAAAYMAAAGSSPPLHHRSLGRSAFLKAALEADRKLDNIANSFDFLLSLSPINSQDAMARFFAQCEEKPPKFRYRPLTVDPDIAKRELYEIDLSRLEDPLLERLLSEKRREIDYQLTLLATRNTPGFRPASMLLYGTVSRQLLSDAHAVLGAVKPGMTRGKKIGAHDVAAAANDLVSRYRSIDERFQAKVEVRDDVSGLLVSGDRLLISSATSMAESRLDALLSHEVSVHLLTYFNGSTQGLSIFRTGLAQYEGIQEGLGVFAEWAVGGLTSSRLRLLAGRVVAVEAMIEGAEFIDVYRRLTNDLGFSKRVAFDLCARVFRSGGFAKDAIYLKGFRAVMDRVATGASLDAFWLGKIAPEHVDAIEELLLRGLLHAPVFVPDFLERDDSKSRIARLREGLAFDRLLDPE</sequence>
<dbReference type="SMART" id="SM01154">
    <property type="entry name" value="DUF1704"/>
    <property type="match status" value="1"/>
</dbReference>
<dbReference type="EMBL" id="CP060782">
    <property type="protein sequence ID" value="QNP46286.1"/>
    <property type="molecule type" value="Genomic_DNA"/>
</dbReference>
<organism evidence="5 6">
    <name type="scientific">Sphingomonas sediminicola</name>
    <dbReference type="NCBI Taxonomy" id="386874"/>
    <lineage>
        <taxon>Bacteria</taxon>
        <taxon>Pseudomonadati</taxon>
        <taxon>Pseudomonadota</taxon>
        <taxon>Alphaproteobacteria</taxon>
        <taxon>Sphingomonadales</taxon>
        <taxon>Sphingomonadaceae</taxon>
        <taxon>Sphingomonas</taxon>
    </lineage>
</organism>
<evidence type="ECO:0000256" key="4">
    <source>
        <dbReference type="ARBA" id="ARBA00023049"/>
    </source>
</evidence>